<dbReference type="RefSeq" id="WP_196194223.1">
    <property type="nucleotide sequence ID" value="NZ_JADPRT010000005.1"/>
</dbReference>
<gene>
    <name evidence="2" type="ORF">I2501_13530</name>
</gene>
<dbReference type="InterPro" id="IPR036390">
    <property type="entry name" value="WH_DNA-bd_sf"/>
</dbReference>
<name>A0A931B5I9_9ACTN</name>
<proteinExistence type="predicted"/>
<dbReference type="Gene3D" id="1.10.10.10">
    <property type="entry name" value="Winged helix-like DNA-binding domain superfamily/Winged helix DNA-binding domain"/>
    <property type="match status" value="1"/>
</dbReference>
<evidence type="ECO:0000259" key="1">
    <source>
        <dbReference type="Pfam" id="PF03551"/>
    </source>
</evidence>
<evidence type="ECO:0000313" key="2">
    <source>
        <dbReference type="EMBL" id="MBF9069042.1"/>
    </source>
</evidence>
<dbReference type="InterPro" id="IPR005149">
    <property type="entry name" value="Tscrpt_reg_PadR_N"/>
</dbReference>
<reference evidence="2" key="1">
    <citation type="submission" date="2020-11" db="EMBL/GenBank/DDBJ databases">
        <title>Isolation and identification of active actinomycetes.</title>
        <authorList>
            <person name="Yu B."/>
        </authorList>
    </citation>
    <scope>NUCLEOTIDE SEQUENCE</scope>
    <source>
        <strain evidence="2">NEAU-YB345</strain>
    </source>
</reference>
<protein>
    <submittedName>
        <fullName evidence="2">PadR family transcriptional regulator</fullName>
    </submittedName>
</protein>
<keyword evidence="3" id="KW-1185">Reference proteome</keyword>
<sequence>MRLEHVILGLLAVRPFSGYDMRKWMEGKGKYLGYEVQLPQIYRTLPKLVANGWAEFDVDPREGRPDAKVYRITEAGREELLAWARSPYEPSPSMADSDFRLRFLFTGQLGPEFALDLLRTEIDYRIAHVGGPGWLDFHVTETSPDSLVDAAWANSLHLAAHEFGYSTMASYIAWLQLTLARLEVQAGLPPSRTPYRGRPEEAPGS</sequence>
<dbReference type="SUPFAM" id="SSF46785">
    <property type="entry name" value="Winged helix' DNA-binding domain"/>
    <property type="match status" value="1"/>
</dbReference>
<dbReference type="PANTHER" id="PTHR43252:SF6">
    <property type="entry name" value="NEGATIVE TRANSCRIPTION REGULATOR PADR"/>
    <property type="match status" value="1"/>
</dbReference>
<organism evidence="2 3">
    <name type="scientific">Streptacidiphilus fuscans</name>
    <dbReference type="NCBI Taxonomy" id="2789292"/>
    <lineage>
        <taxon>Bacteria</taxon>
        <taxon>Bacillati</taxon>
        <taxon>Actinomycetota</taxon>
        <taxon>Actinomycetes</taxon>
        <taxon>Kitasatosporales</taxon>
        <taxon>Streptomycetaceae</taxon>
        <taxon>Streptacidiphilus</taxon>
    </lineage>
</organism>
<dbReference type="InterPro" id="IPR036388">
    <property type="entry name" value="WH-like_DNA-bd_sf"/>
</dbReference>
<accession>A0A931B5I9</accession>
<comment type="caution">
    <text evidence="2">The sequence shown here is derived from an EMBL/GenBank/DDBJ whole genome shotgun (WGS) entry which is preliminary data.</text>
</comment>
<dbReference type="Pfam" id="PF03551">
    <property type="entry name" value="PadR"/>
    <property type="match status" value="1"/>
</dbReference>
<evidence type="ECO:0000313" key="3">
    <source>
        <dbReference type="Proteomes" id="UP000657385"/>
    </source>
</evidence>
<dbReference type="PANTHER" id="PTHR43252">
    <property type="entry name" value="TRANSCRIPTIONAL REGULATOR YQJI"/>
    <property type="match status" value="1"/>
</dbReference>
<dbReference type="EMBL" id="JADPRT010000005">
    <property type="protein sequence ID" value="MBF9069042.1"/>
    <property type="molecule type" value="Genomic_DNA"/>
</dbReference>
<dbReference type="AlphaFoldDB" id="A0A931B5I9"/>
<feature type="domain" description="Transcription regulator PadR N-terminal" evidence="1">
    <location>
        <begin position="7"/>
        <end position="80"/>
    </location>
</feature>
<dbReference type="Proteomes" id="UP000657385">
    <property type="component" value="Unassembled WGS sequence"/>
</dbReference>